<feature type="domain" description="PLD phosphodiesterase" evidence="12">
    <location>
        <begin position="846"/>
        <end position="873"/>
    </location>
</feature>
<dbReference type="STRING" id="282683.SAMN04488105_10298"/>
<dbReference type="PROSITE" id="PS50035">
    <property type="entry name" value="PLD"/>
    <property type="match status" value="1"/>
</dbReference>
<dbReference type="Pfam" id="PF13091">
    <property type="entry name" value="PLDc_2"/>
    <property type="match status" value="1"/>
</dbReference>
<evidence type="ECO:0000256" key="8">
    <source>
        <dbReference type="ARBA" id="ARBA00022801"/>
    </source>
</evidence>
<keyword evidence="10" id="KW-0443">Lipid metabolism</keyword>
<evidence type="ECO:0000259" key="12">
    <source>
        <dbReference type="PROSITE" id="PS50035"/>
    </source>
</evidence>
<reference evidence="14" key="1">
    <citation type="submission" date="2016-10" db="EMBL/GenBank/DDBJ databases">
        <authorList>
            <person name="Varghese N."/>
            <person name="Submissions S."/>
        </authorList>
    </citation>
    <scope>NUCLEOTIDE SEQUENCE [LARGE SCALE GENOMIC DNA]</scope>
    <source>
        <strain evidence="14">DSM 10146</strain>
    </source>
</reference>
<dbReference type="GO" id="GO:0016042">
    <property type="term" value="P:lipid catabolic process"/>
    <property type="evidence" value="ECO:0007669"/>
    <property type="project" value="UniProtKB-KW"/>
</dbReference>
<evidence type="ECO:0000256" key="1">
    <source>
        <dbReference type="ARBA" id="ARBA00000798"/>
    </source>
</evidence>
<name>A0A1G7BDB0_9RHOB</name>
<dbReference type="InterPro" id="IPR001736">
    <property type="entry name" value="PLipase_D/transphosphatidylase"/>
</dbReference>
<dbReference type="PANTHER" id="PTHR43856">
    <property type="entry name" value="CARDIOLIPIN HYDROLASE"/>
    <property type="match status" value="1"/>
</dbReference>
<dbReference type="GO" id="GO:0016891">
    <property type="term" value="F:RNA endonuclease activity producing 5'-phosphomonoesters, hydrolytic mechanism"/>
    <property type="evidence" value="ECO:0007669"/>
    <property type="project" value="TreeGrafter"/>
</dbReference>
<evidence type="ECO:0000256" key="11">
    <source>
        <dbReference type="ARBA" id="ARBA00029594"/>
    </source>
</evidence>
<proteinExistence type="inferred from homology"/>
<evidence type="ECO:0000313" key="14">
    <source>
        <dbReference type="Proteomes" id="UP000198994"/>
    </source>
</evidence>
<comment type="function">
    <text evidence="2">Could be a virulence factor.</text>
</comment>
<dbReference type="GO" id="GO:0004630">
    <property type="term" value="F:phospholipase D activity"/>
    <property type="evidence" value="ECO:0007669"/>
    <property type="project" value="UniProtKB-EC"/>
</dbReference>
<organism evidence="13 14">
    <name type="scientific">Salipiger thiooxidans</name>
    <dbReference type="NCBI Taxonomy" id="282683"/>
    <lineage>
        <taxon>Bacteria</taxon>
        <taxon>Pseudomonadati</taxon>
        <taxon>Pseudomonadota</taxon>
        <taxon>Alphaproteobacteria</taxon>
        <taxon>Rhodobacterales</taxon>
        <taxon>Roseobacteraceae</taxon>
        <taxon>Salipiger</taxon>
    </lineage>
</organism>
<dbReference type="RefSeq" id="WP_165617013.1">
    <property type="nucleotide sequence ID" value="NZ_FNAV01000002.1"/>
</dbReference>
<evidence type="ECO:0000313" key="13">
    <source>
        <dbReference type="EMBL" id="SDE24947.1"/>
    </source>
</evidence>
<evidence type="ECO:0000256" key="10">
    <source>
        <dbReference type="ARBA" id="ARBA00023098"/>
    </source>
</evidence>
<evidence type="ECO:0000256" key="6">
    <source>
        <dbReference type="ARBA" id="ARBA00018392"/>
    </source>
</evidence>
<keyword evidence="8" id="KW-0378">Hydrolase</keyword>
<evidence type="ECO:0000256" key="4">
    <source>
        <dbReference type="ARBA" id="ARBA00008664"/>
    </source>
</evidence>
<dbReference type="AlphaFoldDB" id="A0A1G7BDB0"/>
<accession>A0A1G7BDB0</accession>
<evidence type="ECO:0000256" key="3">
    <source>
        <dbReference type="ARBA" id="ARBA00004613"/>
    </source>
</evidence>
<protein>
    <recommendedName>
        <fullName evidence="6">Phospholipase D</fullName>
        <ecNumber evidence="5">3.1.4.4</ecNumber>
    </recommendedName>
    <alternativeName>
        <fullName evidence="11">Choline phosphatase</fullName>
    </alternativeName>
</protein>
<evidence type="ECO:0000256" key="2">
    <source>
        <dbReference type="ARBA" id="ARBA00003145"/>
    </source>
</evidence>
<dbReference type="Gene3D" id="2.40.10.120">
    <property type="match status" value="1"/>
</dbReference>
<evidence type="ECO:0000256" key="7">
    <source>
        <dbReference type="ARBA" id="ARBA00022525"/>
    </source>
</evidence>
<comment type="catalytic activity">
    <reaction evidence="1">
        <text>a 1,2-diacyl-sn-glycero-3-phosphocholine + H2O = a 1,2-diacyl-sn-glycero-3-phosphate + choline + H(+)</text>
        <dbReference type="Rhea" id="RHEA:14445"/>
        <dbReference type="ChEBI" id="CHEBI:15354"/>
        <dbReference type="ChEBI" id="CHEBI:15377"/>
        <dbReference type="ChEBI" id="CHEBI:15378"/>
        <dbReference type="ChEBI" id="CHEBI:57643"/>
        <dbReference type="ChEBI" id="CHEBI:58608"/>
        <dbReference type="EC" id="3.1.4.4"/>
    </reaction>
</comment>
<dbReference type="InterPro" id="IPR009003">
    <property type="entry name" value="Peptidase_S1_PA"/>
</dbReference>
<sequence length="946" mass="102916">MSDDEAYLNRLRALARKLEARSGKRFPGRGPSPEAPLMGAEPFGAEPFGAMESAASPRAELEAIIRWSRPVLWINRDEVDEAWSLGVPDDADQDLIAEMNAHRAGITGIIPSVGRIELRNNLHFAWCGTGWIVDFDGESDIVITNAHVAEIFAQAAGGRFTFRPGIPDPTVPQDARIDFREEISHSAPREFPVTEVIWVSPGQRPDVAFLRVAREAGEDRLAPPVPLARGPGAEDALLAVIGYPGKDDRAEYADRLASIFGSEFGIKRLALGRPTPGGTEDWITHDCSTLPGSSGSVIWDATQGAAAGLHFAGTAFTNNFAVPARKLREIIRTRPWHGMERPASPPAPGWVARPDGSMDITVPLTLNLRLGDGGLTLGGAAAAPPRSDRASAEAAAPQVAALARGSAEADKVLAVRAEYLFDAHGITDDLGVVVAVAPGAPLKPADYGLAERHAGVRVVIETADPATIAEEMFGFGVEREAFRGRRAAYERDLGEPRFSLAPVTDRIRLRLCVSPEAGWPVLREFLSIRDYEQLTIGMYHVTAPHVIAALLDFAGRSRPTSRLTLTLDRQRGDLAVNPDDTSGGTKADDIPERETLARLSAALGDRFSFAKASLGSGGLFPTAYHIKVAVWTDRLPGNRRKDKLLWLSSGNWQSSNQQPLGIPPADAPGVRFEDVADYNREWHAVIEHPGLAATFRAHLEQDQLDNALASAAESRLTACEDSILVPAEALERPKTPGRFRAFAPLDLDEEMTVQPLLTPDNYPEVVLSLVGEAQERLWIQNQSFNLWKTPEDTPAHFLALAEAIRDRQRAGVDVRILFRSLFGSERNVIRRLKAFGMETSPDHLRYFPTNHTKGMVIDGHTVMLGSQNLTAAGTGPNRDASLVIRHPAANAYFAELFEHDWSQYGENAPQPESRRLRPVMRVADGVRTEAPQGYVALSLGAFLGEG</sequence>
<dbReference type="SMART" id="SM00155">
    <property type="entry name" value="PLDc"/>
    <property type="match status" value="1"/>
</dbReference>
<dbReference type="EMBL" id="FNAV01000002">
    <property type="protein sequence ID" value="SDE24947.1"/>
    <property type="molecule type" value="Genomic_DNA"/>
</dbReference>
<dbReference type="InterPro" id="IPR051406">
    <property type="entry name" value="PLD_domain"/>
</dbReference>
<keyword evidence="14" id="KW-1185">Reference proteome</keyword>
<comment type="subcellular location">
    <subcellularLocation>
        <location evidence="3">Secreted</location>
    </subcellularLocation>
</comment>
<dbReference type="InterPro" id="IPR025202">
    <property type="entry name" value="PLD-like_dom"/>
</dbReference>
<dbReference type="PANTHER" id="PTHR43856:SF1">
    <property type="entry name" value="MITOCHONDRIAL CARDIOLIPIN HYDROLASE"/>
    <property type="match status" value="1"/>
</dbReference>
<dbReference type="SUPFAM" id="SSF50494">
    <property type="entry name" value="Trypsin-like serine proteases"/>
    <property type="match status" value="1"/>
</dbReference>
<dbReference type="Gene3D" id="3.30.870.10">
    <property type="entry name" value="Endonuclease Chain A"/>
    <property type="match status" value="1"/>
</dbReference>
<dbReference type="CDD" id="cd09128">
    <property type="entry name" value="PLDc_unchar1_2"/>
    <property type="match status" value="1"/>
</dbReference>
<dbReference type="GO" id="GO:0005576">
    <property type="term" value="C:extracellular region"/>
    <property type="evidence" value="ECO:0007669"/>
    <property type="project" value="UniProtKB-SubCell"/>
</dbReference>
<dbReference type="Pfam" id="PF13365">
    <property type="entry name" value="Trypsin_2"/>
    <property type="match status" value="1"/>
</dbReference>
<evidence type="ECO:0000256" key="5">
    <source>
        <dbReference type="ARBA" id="ARBA00012027"/>
    </source>
</evidence>
<gene>
    <name evidence="13" type="ORF">SAMN04488105_10298</name>
</gene>
<keyword evidence="7" id="KW-0964">Secreted</keyword>
<dbReference type="EC" id="3.1.4.4" evidence="5"/>
<comment type="similarity">
    <text evidence="4">Belongs to the phospholipase D family.</text>
</comment>
<dbReference type="Proteomes" id="UP000198994">
    <property type="component" value="Unassembled WGS sequence"/>
</dbReference>
<keyword evidence="9" id="KW-0442">Lipid degradation</keyword>
<dbReference type="CDD" id="cd00138">
    <property type="entry name" value="PLDc_SF"/>
    <property type="match status" value="1"/>
</dbReference>
<dbReference type="GO" id="GO:0006793">
    <property type="term" value="P:phosphorus metabolic process"/>
    <property type="evidence" value="ECO:0007669"/>
    <property type="project" value="UniProtKB-ARBA"/>
</dbReference>
<dbReference type="SUPFAM" id="SSF56024">
    <property type="entry name" value="Phospholipase D/nuclease"/>
    <property type="match status" value="1"/>
</dbReference>
<evidence type="ECO:0000256" key="9">
    <source>
        <dbReference type="ARBA" id="ARBA00022963"/>
    </source>
</evidence>